<reference evidence="1 2" key="1">
    <citation type="submission" date="2013-02" db="EMBL/GenBank/DDBJ databases">
        <title>The Genome Sequence of Acinetobacter sp. NIPH 1859.</title>
        <authorList>
            <consortium name="The Broad Institute Genome Sequencing Platform"/>
            <consortium name="The Broad Institute Genome Sequencing Center for Infectious Disease"/>
            <person name="Cerqueira G."/>
            <person name="Feldgarden M."/>
            <person name="Courvalin P."/>
            <person name="Perichon B."/>
            <person name="Grillot-Courvalin C."/>
            <person name="Clermont D."/>
            <person name="Rocha E."/>
            <person name="Yoon E.-J."/>
            <person name="Nemec A."/>
            <person name="Walker B."/>
            <person name="Young S.K."/>
            <person name="Zeng Q."/>
            <person name="Gargeya S."/>
            <person name="Fitzgerald M."/>
            <person name="Haas B."/>
            <person name="Abouelleil A."/>
            <person name="Alvarado L."/>
            <person name="Arachchi H.M."/>
            <person name="Berlin A.M."/>
            <person name="Chapman S.B."/>
            <person name="Dewar J."/>
            <person name="Goldberg J."/>
            <person name="Griggs A."/>
            <person name="Gujja S."/>
            <person name="Hansen M."/>
            <person name="Howarth C."/>
            <person name="Imamovic A."/>
            <person name="Larimer J."/>
            <person name="McCowan C."/>
            <person name="Murphy C."/>
            <person name="Neiman D."/>
            <person name="Pearson M."/>
            <person name="Priest M."/>
            <person name="Roberts A."/>
            <person name="Saif S."/>
            <person name="Shea T."/>
            <person name="Sisk P."/>
            <person name="Sykes S."/>
            <person name="Wortman J."/>
            <person name="Nusbaum C."/>
            <person name="Birren B."/>
        </authorList>
    </citation>
    <scope>NUCLEOTIDE SEQUENCE [LARGE SCALE GENOMIC DNA]</scope>
    <source>
        <strain evidence="1 2">NIPH 1859</strain>
    </source>
</reference>
<protein>
    <submittedName>
        <fullName evidence="1">Uncharacterized protein</fullName>
    </submittedName>
</protein>
<evidence type="ECO:0000313" key="1">
    <source>
        <dbReference type="EMBL" id="ENX35267.1"/>
    </source>
</evidence>
<dbReference type="PATRIC" id="fig|1217695.3.peg.907"/>
<dbReference type="EMBL" id="APRZ01000011">
    <property type="protein sequence ID" value="ENX35267.1"/>
    <property type="molecule type" value="Genomic_DNA"/>
</dbReference>
<proteinExistence type="predicted"/>
<dbReference type="AlphaFoldDB" id="N9R7Y7"/>
<keyword evidence="2" id="KW-1185">Reference proteome</keyword>
<comment type="caution">
    <text evidence="1">The sequence shown here is derived from an EMBL/GenBank/DDBJ whole genome shotgun (WGS) entry which is preliminary data.</text>
</comment>
<dbReference type="RefSeq" id="WP_005270922.1">
    <property type="nucleotide sequence ID" value="NZ_CP102099.1"/>
</dbReference>
<organism evidence="1 2">
    <name type="scientific">Acinetobacter colistiniresistens</name>
    <dbReference type="NCBI Taxonomy" id="280145"/>
    <lineage>
        <taxon>Bacteria</taxon>
        <taxon>Pseudomonadati</taxon>
        <taxon>Pseudomonadota</taxon>
        <taxon>Gammaproteobacteria</taxon>
        <taxon>Moraxellales</taxon>
        <taxon>Moraxellaceae</taxon>
        <taxon>Acinetobacter</taxon>
    </lineage>
</organism>
<dbReference type="SUPFAM" id="SSF160424">
    <property type="entry name" value="BH3703-like"/>
    <property type="match status" value="1"/>
</dbReference>
<sequence>MDMISRQTEILTNLLQIMVDSVYEDYDSLQGIFDYCKSPIDHSVSMEANFSYFIENNEKFVFMSDPESKIPYLLEELHRLVQEHTGGVWTKLILTLDENGRAHTKFIYDEKS</sequence>
<evidence type="ECO:0000313" key="2">
    <source>
        <dbReference type="Proteomes" id="UP000013009"/>
    </source>
</evidence>
<dbReference type="Proteomes" id="UP000013009">
    <property type="component" value="Unassembled WGS sequence"/>
</dbReference>
<name>N9R7Y7_9GAMM</name>
<dbReference type="HOGENOM" id="CLU_2234218_0_0_6"/>
<gene>
    <name evidence="1" type="ORF">F889_00934</name>
</gene>
<accession>N9R7Y7</accession>
<dbReference type="InterPro" id="IPR036170">
    <property type="entry name" value="YezG-like_sf"/>
</dbReference>